<reference evidence="1" key="1">
    <citation type="journal article" date="2021" name="Microb. Physiol.">
        <title>Proteogenomic Insights into the Physiology of Marine, Sulfate-Reducing, Filamentous Desulfonema limicola and Desulfonema magnum.</title>
        <authorList>
            <person name="Schnaars V."/>
            <person name="Wohlbrand L."/>
            <person name="Scheve S."/>
            <person name="Hinrichs C."/>
            <person name="Reinhardt R."/>
            <person name="Rabus R."/>
        </authorList>
    </citation>
    <scope>NUCLEOTIDE SEQUENCE</scope>
    <source>
        <strain evidence="1">4be13</strain>
    </source>
</reference>
<evidence type="ECO:0000313" key="2">
    <source>
        <dbReference type="Proteomes" id="UP000663722"/>
    </source>
</evidence>
<organism evidence="1 2">
    <name type="scientific">Desulfonema magnum</name>
    <dbReference type="NCBI Taxonomy" id="45655"/>
    <lineage>
        <taxon>Bacteria</taxon>
        <taxon>Pseudomonadati</taxon>
        <taxon>Thermodesulfobacteriota</taxon>
        <taxon>Desulfobacteria</taxon>
        <taxon>Desulfobacterales</taxon>
        <taxon>Desulfococcaceae</taxon>
        <taxon>Desulfonema</taxon>
    </lineage>
</organism>
<dbReference type="EMBL" id="CP061800">
    <property type="protein sequence ID" value="QTA92905.1"/>
    <property type="molecule type" value="Genomic_DNA"/>
</dbReference>
<keyword evidence="2" id="KW-1185">Reference proteome</keyword>
<accession>A0A975BXB5</accession>
<name>A0A975BXB5_9BACT</name>
<sequence length="38" mass="4487">MLACHATENKETIFLCKKQLLYISVKNKTVSFYGNRFF</sequence>
<evidence type="ECO:0000313" key="1">
    <source>
        <dbReference type="EMBL" id="QTA92905.1"/>
    </source>
</evidence>
<protein>
    <submittedName>
        <fullName evidence="1">Uncharacterized protein</fullName>
    </submittedName>
</protein>
<dbReference type="Proteomes" id="UP000663722">
    <property type="component" value="Chromosome"/>
</dbReference>
<proteinExistence type="predicted"/>
<dbReference type="KEGG" id="dmm:dnm_089980"/>
<gene>
    <name evidence="1" type="ORF">dnm_089980</name>
</gene>
<dbReference type="AlphaFoldDB" id="A0A975BXB5"/>